<reference evidence="2" key="2">
    <citation type="journal article" date="2015" name="Fish Shellfish Immunol.">
        <title>Early steps in the European eel (Anguilla anguilla)-Vibrio vulnificus interaction in the gills: Role of the RtxA13 toxin.</title>
        <authorList>
            <person name="Callol A."/>
            <person name="Pajuelo D."/>
            <person name="Ebbesson L."/>
            <person name="Teles M."/>
            <person name="MacKenzie S."/>
            <person name="Amaro C."/>
        </authorList>
    </citation>
    <scope>NUCLEOTIDE SEQUENCE</scope>
</reference>
<reference evidence="2" key="1">
    <citation type="submission" date="2014-11" db="EMBL/GenBank/DDBJ databases">
        <authorList>
            <person name="Amaro Gonzalez C."/>
        </authorList>
    </citation>
    <scope>NUCLEOTIDE SEQUENCE</scope>
</reference>
<feature type="transmembrane region" description="Helical" evidence="1">
    <location>
        <begin position="6"/>
        <end position="24"/>
    </location>
</feature>
<evidence type="ECO:0000313" key="2">
    <source>
        <dbReference type="EMBL" id="JAH13906.1"/>
    </source>
</evidence>
<accession>A0A0E9QAL2</accession>
<keyword evidence="1" id="KW-0472">Membrane</keyword>
<keyword evidence="1" id="KW-0812">Transmembrane</keyword>
<evidence type="ECO:0000256" key="1">
    <source>
        <dbReference type="SAM" id="Phobius"/>
    </source>
</evidence>
<proteinExistence type="predicted"/>
<protein>
    <submittedName>
        <fullName evidence="2">Uncharacterized protein</fullName>
    </submittedName>
</protein>
<dbReference type="EMBL" id="GBXM01094671">
    <property type="protein sequence ID" value="JAH13906.1"/>
    <property type="molecule type" value="Transcribed_RNA"/>
</dbReference>
<organism evidence="2">
    <name type="scientific">Anguilla anguilla</name>
    <name type="common">European freshwater eel</name>
    <name type="synonym">Muraena anguilla</name>
    <dbReference type="NCBI Taxonomy" id="7936"/>
    <lineage>
        <taxon>Eukaryota</taxon>
        <taxon>Metazoa</taxon>
        <taxon>Chordata</taxon>
        <taxon>Craniata</taxon>
        <taxon>Vertebrata</taxon>
        <taxon>Euteleostomi</taxon>
        <taxon>Actinopterygii</taxon>
        <taxon>Neopterygii</taxon>
        <taxon>Teleostei</taxon>
        <taxon>Anguilliformes</taxon>
        <taxon>Anguillidae</taxon>
        <taxon>Anguilla</taxon>
    </lineage>
</organism>
<dbReference type="AlphaFoldDB" id="A0A0E9QAL2"/>
<keyword evidence="1" id="KW-1133">Transmembrane helix</keyword>
<name>A0A0E9QAL2_ANGAN</name>
<sequence length="28" mass="3401">MLLHEINLFISSLAYLMLMLVWLFSRVF</sequence>